<dbReference type="GO" id="GO:0003677">
    <property type="term" value="F:DNA binding"/>
    <property type="evidence" value="ECO:0007669"/>
    <property type="project" value="UniProtKB-KW"/>
</dbReference>
<protein>
    <recommendedName>
        <fullName evidence="6">Nuclear transcription factor Y subunit</fullName>
    </recommendedName>
</protein>
<dbReference type="Gene3D" id="6.10.250.2430">
    <property type="match status" value="1"/>
</dbReference>
<dbReference type="InterPro" id="IPR001289">
    <property type="entry name" value="NFYA"/>
</dbReference>
<dbReference type="PANTHER" id="PTHR12632">
    <property type="entry name" value="TRANSCRIPTION FACTOR NF-Y ALPHA-RELATED"/>
    <property type="match status" value="1"/>
</dbReference>
<organism evidence="7 8">
    <name type="scientific">Aphis craccivora</name>
    <name type="common">Cowpea aphid</name>
    <dbReference type="NCBI Taxonomy" id="307492"/>
    <lineage>
        <taxon>Eukaryota</taxon>
        <taxon>Metazoa</taxon>
        <taxon>Ecdysozoa</taxon>
        <taxon>Arthropoda</taxon>
        <taxon>Hexapoda</taxon>
        <taxon>Insecta</taxon>
        <taxon>Pterygota</taxon>
        <taxon>Neoptera</taxon>
        <taxon>Paraneoptera</taxon>
        <taxon>Hemiptera</taxon>
        <taxon>Sternorrhyncha</taxon>
        <taxon>Aphidomorpha</taxon>
        <taxon>Aphidoidea</taxon>
        <taxon>Aphididae</taxon>
        <taxon>Aphidini</taxon>
        <taxon>Aphis</taxon>
        <taxon>Aphis</taxon>
    </lineage>
</organism>
<evidence type="ECO:0000256" key="5">
    <source>
        <dbReference type="ARBA" id="ARBA00023242"/>
    </source>
</evidence>
<dbReference type="Pfam" id="PF02045">
    <property type="entry name" value="CBFB_NFYA"/>
    <property type="match status" value="1"/>
</dbReference>
<comment type="subunit">
    <text evidence="6">Heterotrimer.</text>
</comment>
<keyword evidence="5 6" id="KW-0539">Nucleus</keyword>
<dbReference type="Proteomes" id="UP000478052">
    <property type="component" value="Unassembled WGS sequence"/>
</dbReference>
<name>A0A6G0Y259_APHCR</name>
<evidence type="ECO:0000313" key="7">
    <source>
        <dbReference type="EMBL" id="KAF0747821.1"/>
    </source>
</evidence>
<dbReference type="GO" id="GO:0005634">
    <property type="term" value="C:nucleus"/>
    <property type="evidence" value="ECO:0007669"/>
    <property type="project" value="UniProtKB-SubCell"/>
</dbReference>
<keyword evidence="8" id="KW-1185">Reference proteome</keyword>
<dbReference type="EMBL" id="VUJU01006703">
    <property type="protein sequence ID" value="KAF0747821.1"/>
    <property type="molecule type" value="Genomic_DNA"/>
</dbReference>
<keyword evidence="2 6" id="KW-0805">Transcription regulation</keyword>
<sequence>MNQSPKVEIENSDNNHMPDVQLNAPSNNQLEILPTNQIMPSVHGQQMFVHPTAQGSNKLFLYGSQNNQQLQLLQLPISAQPQLIQLPDGQTLIYQPLQHVGNTQVIAQPQQPIPILININGNLMQLDSTISNALPILIDSPVTTSIVEQVPQQNSLMIPSKSEPLEEEPLYVNAKQYKRIMIRRQARAKLEAEGRIPKNRLKYLYESRHKHAMNRIRGDGGRFHSGSLQRMEMSAIEVKTKKKKYKSPIIKQSYSLTVNQTIDGI</sequence>
<proteinExistence type="inferred from homology"/>
<evidence type="ECO:0000256" key="4">
    <source>
        <dbReference type="ARBA" id="ARBA00023163"/>
    </source>
</evidence>
<evidence type="ECO:0000256" key="3">
    <source>
        <dbReference type="ARBA" id="ARBA00023125"/>
    </source>
</evidence>
<dbReference type="AlphaFoldDB" id="A0A6G0Y259"/>
<dbReference type="PRINTS" id="PR00616">
    <property type="entry name" value="CCAATSUBUNTB"/>
</dbReference>
<comment type="subcellular location">
    <subcellularLocation>
        <location evidence="1 6">Nucleus</location>
    </subcellularLocation>
</comment>
<dbReference type="SMART" id="SM00521">
    <property type="entry name" value="CBF"/>
    <property type="match status" value="1"/>
</dbReference>
<gene>
    <name evidence="7" type="ORF">FWK35_00033692</name>
</gene>
<comment type="function">
    <text evidence="6">Component of the sequence-specific heterotrimeric transcription factor (NF-Y) which specifically recognizes a 5'-CCAAT-3' box motif found in the promoters of its target genes.</text>
</comment>
<comment type="similarity">
    <text evidence="6">Belongs to the NFYA/HAP2 subunit family.</text>
</comment>
<keyword evidence="3 6" id="KW-0238">DNA-binding</keyword>
<accession>A0A6G0Y259</accession>
<evidence type="ECO:0000256" key="1">
    <source>
        <dbReference type="ARBA" id="ARBA00004123"/>
    </source>
</evidence>
<dbReference type="PROSITE" id="PS51152">
    <property type="entry name" value="NFYA_HAP2_2"/>
    <property type="match status" value="1"/>
</dbReference>
<evidence type="ECO:0000313" key="8">
    <source>
        <dbReference type="Proteomes" id="UP000478052"/>
    </source>
</evidence>
<dbReference type="OrthoDB" id="1097733at2759"/>
<dbReference type="GO" id="GO:0003700">
    <property type="term" value="F:DNA-binding transcription factor activity"/>
    <property type="evidence" value="ECO:0007669"/>
    <property type="project" value="UniProtKB-UniRule"/>
</dbReference>
<evidence type="ECO:0000256" key="2">
    <source>
        <dbReference type="ARBA" id="ARBA00023015"/>
    </source>
</evidence>
<keyword evidence="4 6" id="KW-0804">Transcription</keyword>
<evidence type="ECO:0000256" key="6">
    <source>
        <dbReference type="RuleBase" id="RU367155"/>
    </source>
</evidence>
<reference evidence="7 8" key="1">
    <citation type="submission" date="2019-08" db="EMBL/GenBank/DDBJ databases">
        <title>Whole genome of Aphis craccivora.</title>
        <authorList>
            <person name="Voronova N.V."/>
            <person name="Shulinski R.S."/>
            <person name="Bandarenka Y.V."/>
            <person name="Zhorov D.G."/>
            <person name="Warner D."/>
        </authorList>
    </citation>
    <scope>NUCLEOTIDE SEQUENCE [LARGE SCALE GENOMIC DNA]</scope>
    <source>
        <strain evidence="7">180601</strain>
        <tissue evidence="7">Whole Body</tissue>
    </source>
</reference>
<comment type="caution">
    <text evidence="7">The sequence shown here is derived from an EMBL/GenBank/DDBJ whole genome shotgun (WGS) entry which is preliminary data.</text>
</comment>